<feature type="transmembrane region" description="Helical" evidence="1">
    <location>
        <begin position="38"/>
        <end position="57"/>
    </location>
</feature>
<feature type="transmembrane region" description="Helical" evidence="1">
    <location>
        <begin position="12"/>
        <end position="32"/>
    </location>
</feature>
<name>A0A285X6Z3_9FLAO</name>
<evidence type="ECO:0000313" key="3">
    <source>
        <dbReference type="Proteomes" id="UP000219193"/>
    </source>
</evidence>
<keyword evidence="3" id="KW-1185">Reference proteome</keyword>
<protein>
    <submittedName>
        <fullName evidence="2">Uncharacterized protein</fullName>
    </submittedName>
</protein>
<dbReference type="Proteomes" id="UP000219193">
    <property type="component" value="Unassembled WGS sequence"/>
</dbReference>
<keyword evidence="1" id="KW-0812">Transmembrane</keyword>
<keyword evidence="1" id="KW-0472">Membrane</keyword>
<accession>A0A285X6Z3</accession>
<gene>
    <name evidence="2" type="ORF">SAMN06296241_2106</name>
</gene>
<dbReference type="OrthoDB" id="1452661at2"/>
<sequence>MRMSAAPQKSYFNLILGIAFLGYGGYRLFTFITGAEYTTFRIIIALGFIILGAFDLYKFFKNHPEEQ</sequence>
<proteinExistence type="predicted"/>
<evidence type="ECO:0000313" key="2">
    <source>
        <dbReference type="EMBL" id="SOC80554.1"/>
    </source>
</evidence>
<evidence type="ECO:0000256" key="1">
    <source>
        <dbReference type="SAM" id="Phobius"/>
    </source>
</evidence>
<dbReference type="AlphaFoldDB" id="A0A285X6Z3"/>
<keyword evidence="1" id="KW-1133">Transmembrane helix</keyword>
<organism evidence="2 3">
    <name type="scientific">Salinimicrobium sediminis</name>
    <dbReference type="NCBI Taxonomy" id="1343891"/>
    <lineage>
        <taxon>Bacteria</taxon>
        <taxon>Pseudomonadati</taxon>
        <taxon>Bacteroidota</taxon>
        <taxon>Flavobacteriia</taxon>
        <taxon>Flavobacteriales</taxon>
        <taxon>Flavobacteriaceae</taxon>
        <taxon>Salinimicrobium</taxon>
    </lineage>
</organism>
<dbReference type="EMBL" id="OCMF01000002">
    <property type="protein sequence ID" value="SOC80554.1"/>
    <property type="molecule type" value="Genomic_DNA"/>
</dbReference>
<reference evidence="3" key="1">
    <citation type="submission" date="2017-09" db="EMBL/GenBank/DDBJ databases">
        <authorList>
            <person name="Varghese N."/>
            <person name="Submissions S."/>
        </authorList>
    </citation>
    <scope>NUCLEOTIDE SEQUENCE [LARGE SCALE GENOMIC DNA]</scope>
    <source>
        <strain evidence="3">CGMCC 1.12641</strain>
    </source>
</reference>